<sequence>MTITEEVSSKSLKDAGFDPAVHHRLEEHIQKLIGEDKIKCGSYMLSRDGVILAVNAFGPLRHDDTTSILQTDSIREIASVTKLFTSVAIFQLIEQGKLFLRQPVAEWIAEFNNSTYNKVQIWNLLTHTSGIQADPNYYLEPYPMGWWDIIFAFMPELEDKDNVDVEELERQRQTVWIRAVLSGKPLSQPGEEWSYSSAGFAILGEIIARASGKTYEQYVMDEIVHPLGLTRTFFQVPENLHPEVCVIDDHNIERLNRQPQKYHPPSSGGGLYSTIHDVFRFGQMMLNGGILDGVRILSRKSIEKMTQNTFDNNQISAYCWGANIPKMDYGIGASITGRGEWIPEGSYGHEGAGRCKLIIDPTHQSVAVFFVPSNVDWCPESITGLQNIIGSGWI</sequence>
<evidence type="ECO:0000259" key="1">
    <source>
        <dbReference type="Pfam" id="PF00144"/>
    </source>
</evidence>
<dbReference type="InterPro" id="IPR050789">
    <property type="entry name" value="Diverse_Enzym_Activities"/>
</dbReference>
<dbReference type="InterPro" id="IPR001466">
    <property type="entry name" value="Beta-lactam-related"/>
</dbReference>
<dbReference type="SUPFAM" id="SSF56601">
    <property type="entry name" value="beta-lactamase/transpeptidase-like"/>
    <property type="match status" value="1"/>
</dbReference>
<evidence type="ECO:0000313" key="3">
    <source>
        <dbReference type="Proteomes" id="UP000077134"/>
    </source>
</evidence>
<dbReference type="Gene3D" id="3.40.710.10">
    <property type="entry name" value="DD-peptidase/beta-lactamase superfamily"/>
    <property type="match status" value="1"/>
</dbReference>
<name>A0A167FGQ2_9BACL</name>
<dbReference type="PANTHER" id="PTHR43283:SF7">
    <property type="entry name" value="BETA-LACTAMASE-RELATED DOMAIN-CONTAINING PROTEIN"/>
    <property type="match status" value="1"/>
</dbReference>
<dbReference type="Pfam" id="PF00144">
    <property type="entry name" value="Beta-lactamase"/>
    <property type="match status" value="1"/>
</dbReference>
<reference evidence="2 3" key="1">
    <citation type="submission" date="2016-02" db="EMBL/GenBank/DDBJ databases">
        <title>Paenibacillus sp. LPB0068, isolated from Crassostrea gigas.</title>
        <authorList>
            <person name="Shin S.-K."/>
            <person name="Yi H."/>
        </authorList>
    </citation>
    <scope>NUCLEOTIDE SEQUENCE [LARGE SCALE GENOMIC DNA]</scope>
    <source>
        <strain evidence="2 3">LPB0068</strain>
    </source>
</reference>
<dbReference type="RefSeq" id="WP_068655341.1">
    <property type="nucleotide sequence ID" value="NZ_CP017770.1"/>
</dbReference>
<evidence type="ECO:0000313" key="2">
    <source>
        <dbReference type="EMBL" id="OAB76541.1"/>
    </source>
</evidence>
<dbReference type="AlphaFoldDB" id="A0A167FGQ2"/>
<gene>
    <name evidence="2" type="ORF">PNBC_03820</name>
</gene>
<keyword evidence="3" id="KW-1185">Reference proteome</keyword>
<dbReference type="PANTHER" id="PTHR43283">
    <property type="entry name" value="BETA-LACTAMASE-RELATED"/>
    <property type="match status" value="1"/>
</dbReference>
<comment type="caution">
    <text evidence="2">The sequence shown here is derived from an EMBL/GenBank/DDBJ whole genome shotgun (WGS) entry which is preliminary data.</text>
</comment>
<dbReference type="EMBL" id="LSFN01000005">
    <property type="protein sequence ID" value="OAB76541.1"/>
    <property type="molecule type" value="Genomic_DNA"/>
</dbReference>
<feature type="domain" description="Beta-lactamase-related" evidence="1">
    <location>
        <begin position="26"/>
        <end position="371"/>
    </location>
</feature>
<dbReference type="InterPro" id="IPR012338">
    <property type="entry name" value="Beta-lactam/transpept-like"/>
</dbReference>
<dbReference type="KEGG" id="pcx:LPB68_20920"/>
<proteinExistence type="predicted"/>
<protein>
    <recommendedName>
        <fullName evidence="1">Beta-lactamase-related domain-containing protein</fullName>
    </recommendedName>
</protein>
<dbReference type="Proteomes" id="UP000077134">
    <property type="component" value="Unassembled WGS sequence"/>
</dbReference>
<accession>A0A167FGQ2</accession>
<organism evidence="2 3">
    <name type="scientific">Paenibacillus crassostreae</name>
    <dbReference type="NCBI Taxonomy" id="1763538"/>
    <lineage>
        <taxon>Bacteria</taxon>
        <taxon>Bacillati</taxon>
        <taxon>Bacillota</taxon>
        <taxon>Bacilli</taxon>
        <taxon>Bacillales</taxon>
        <taxon>Paenibacillaceae</taxon>
        <taxon>Paenibacillus</taxon>
    </lineage>
</organism>
<dbReference type="OrthoDB" id="9770183at2"/>